<dbReference type="AlphaFoldDB" id="A0A848H056"/>
<dbReference type="EMBL" id="JABBFX010000001">
    <property type="protein sequence ID" value="NML43827.1"/>
    <property type="molecule type" value="Genomic_DNA"/>
</dbReference>
<proteinExistence type="predicted"/>
<dbReference type="CDD" id="cd02947">
    <property type="entry name" value="TRX_family"/>
    <property type="match status" value="1"/>
</dbReference>
<dbReference type="InterPro" id="IPR036249">
    <property type="entry name" value="Thioredoxin-like_sf"/>
</dbReference>
<accession>A0A848H056</accession>
<evidence type="ECO:0000259" key="1">
    <source>
        <dbReference type="Pfam" id="PF00085"/>
    </source>
</evidence>
<reference evidence="2 3" key="1">
    <citation type="submission" date="2020-04" db="EMBL/GenBank/DDBJ databases">
        <title>Ramlibacter sp. G-1-2-2 isolated from soil.</title>
        <authorList>
            <person name="Dahal R.H."/>
        </authorList>
    </citation>
    <scope>NUCLEOTIDE SEQUENCE [LARGE SCALE GENOMIC DNA]</scope>
    <source>
        <strain evidence="2 3">G-1-2-2</strain>
    </source>
</reference>
<evidence type="ECO:0000313" key="2">
    <source>
        <dbReference type="EMBL" id="NML43827.1"/>
    </source>
</evidence>
<evidence type="ECO:0000313" key="3">
    <source>
        <dbReference type="Proteomes" id="UP000541185"/>
    </source>
</evidence>
<sequence length="106" mass="11383">MNTTPASTEPSRAEVDALAGATVLEFGTGWCGWCRGAQPLIAAAFAGQPDLRHLKVEDGPGKPLGRSFRVKLWPTLVFLKDGQEVTRVVRPGDEQAIRDGLAKIVN</sequence>
<dbReference type="Pfam" id="PF00085">
    <property type="entry name" value="Thioredoxin"/>
    <property type="match status" value="1"/>
</dbReference>
<dbReference type="Proteomes" id="UP000541185">
    <property type="component" value="Unassembled WGS sequence"/>
</dbReference>
<gene>
    <name evidence="2" type="ORF">HHL11_08710</name>
</gene>
<organism evidence="2 3">
    <name type="scientific">Ramlibacter agri</name>
    <dbReference type="NCBI Taxonomy" id="2728837"/>
    <lineage>
        <taxon>Bacteria</taxon>
        <taxon>Pseudomonadati</taxon>
        <taxon>Pseudomonadota</taxon>
        <taxon>Betaproteobacteria</taxon>
        <taxon>Burkholderiales</taxon>
        <taxon>Comamonadaceae</taxon>
        <taxon>Ramlibacter</taxon>
    </lineage>
</organism>
<comment type="caution">
    <text evidence="2">The sequence shown here is derived from an EMBL/GenBank/DDBJ whole genome shotgun (WGS) entry which is preliminary data.</text>
</comment>
<dbReference type="SUPFAM" id="SSF52833">
    <property type="entry name" value="Thioredoxin-like"/>
    <property type="match status" value="1"/>
</dbReference>
<keyword evidence="3" id="KW-1185">Reference proteome</keyword>
<name>A0A848H056_9BURK</name>
<protein>
    <submittedName>
        <fullName evidence="2">Thioredoxin family protein</fullName>
    </submittedName>
</protein>
<dbReference type="InterPro" id="IPR013766">
    <property type="entry name" value="Thioredoxin_domain"/>
</dbReference>
<dbReference type="Gene3D" id="3.40.30.10">
    <property type="entry name" value="Glutaredoxin"/>
    <property type="match status" value="1"/>
</dbReference>
<dbReference type="RefSeq" id="WP_169418009.1">
    <property type="nucleotide sequence ID" value="NZ_JABBFX010000001.1"/>
</dbReference>
<feature type="domain" description="Thioredoxin" evidence="1">
    <location>
        <begin position="14"/>
        <end position="101"/>
    </location>
</feature>